<accession>A0A974WA70</accession>
<reference evidence="1 2" key="2">
    <citation type="journal article" date="2022" name="Arch. Microbiol.">
        <title>Rhodococcus pseudokoreensis sp. nov. isolated from the rhizosphere of young M26 apple rootstocks.</title>
        <authorList>
            <person name="Kampfer P."/>
            <person name="Glaeser S.P."/>
            <person name="Blom J."/>
            <person name="Wolf J."/>
            <person name="Benning S."/>
            <person name="Schloter M."/>
            <person name="Neumann-Schaal M."/>
        </authorList>
    </citation>
    <scope>NUCLEOTIDE SEQUENCE [LARGE SCALE GENOMIC DNA]</scope>
    <source>
        <strain evidence="1 2">R79</strain>
    </source>
</reference>
<sequence>MADTLSPTEPCRSCRAPIVWAKTRLKLIPLDPEPSVHGTVAVNHQDGVLHAIVITKGQRRALNAAGRSLYLAHFVSCPHAGDWRKR</sequence>
<keyword evidence="2" id="KW-1185">Reference proteome</keyword>
<dbReference type="RefSeq" id="WP_206010601.1">
    <property type="nucleotide sequence ID" value="NZ_CP070619.1"/>
</dbReference>
<organism evidence="1 2">
    <name type="scientific">Rhodococcus pseudokoreensis</name>
    <dbReference type="NCBI Taxonomy" id="2811421"/>
    <lineage>
        <taxon>Bacteria</taxon>
        <taxon>Bacillati</taxon>
        <taxon>Actinomycetota</taxon>
        <taxon>Actinomycetes</taxon>
        <taxon>Mycobacteriales</taxon>
        <taxon>Nocardiaceae</taxon>
        <taxon>Rhodococcus</taxon>
    </lineage>
</organism>
<evidence type="ECO:0000313" key="2">
    <source>
        <dbReference type="Proteomes" id="UP000662986"/>
    </source>
</evidence>
<proteinExistence type="predicted"/>
<dbReference type="Proteomes" id="UP000662986">
    <property type="component" value="Chromosome"/>
</dbReference>
<protein>
    <submittedName>
        <fullName evidence="1">Uncharacterized protein</fullName>
    </submittedName>
</protein>
<gene>
    <name evidence="1" type="ORF">JWS13_39005</name>
</gene>
<dbReference type="EMBL" id="CP070619">
    <property type="protein sequence ID" value="QSE94168.1"/>
    <property type="molecule type" value="Genomic_DNA"/>
</dbReference>
<reference evidence="1 2" key="1">
    <citation type="journal article" date="2021" name="Microbiol. Resour. Announc.">
        <title>Complete Genome Sequences of Two Rhodococcus sp. Strains with Large and Linear Chromosomes, Isolated from Apple Rhizosphere.</title>
        <authorList>
            <person name="Benning S."/>
            <person name="Brugnone N."/>
            <person name="Siani R."/>
            <person name="Kublik S."/>
            <person name="Schloter M."/>
            <person name="Rad V."/>
        </authorList>
    </citation>
    <scope>NUCLEOTIDE SEQUENCE [LARGE SCALE GENOMIC DNA]</scope>
    <source>
        <strain evidence="1 2">R79</strain>
    </source>
</reference>
<evidence type="ECO:0000313" key="1">
    <source>
        <dbReference type="EMBL" id="QSE94168.1"/>
    </source>
</evidence>
<name>A0A974WA70_9NOCA</name>